<evidence type="ECO:0000256" key="6">
    <source>
        <dbReference type="ARBA" id="ARBA00045503"/>
    </source>
</evidence>
<comment type="catalytic activity">
    <reaction evidence="5">
        <text>beta-alanine + L-arginine = 3-guanidinopropanoate + L-ornithine</text>
        <dbReference type="Rhea" id="RHEA:75943"/>
        <dbReference type="ChEBI" id="CHEBI:32682"/>
        <dbReference type="ChEBI" id="CHEBI:46911"/>
        <dbReference type="ChEBI" id="CHEBI:57593"/>
        <dbReference type="ChEBI" id="CHEBI:57966"/>
    </reaction>
    <physiologicalReaction direction="left-to-right" evidence="5">
        <dbReference type="Rhea" id="RHEA:75944"/>
    </physiologicalReaction>
</comment>
<dbReference type="PANTHER" id="PTHR10488:SF1">
    <property type="entry name" value="GLYCINE AMIDINOTRANSFERASE, MITOCHONDRIAL"/>
    <property type="match status" value="1"/>
</dbReference>
<keyword evidence="9" id="KW-0999">Mitochondrion inner membrane</keyword>
<evidence type="ECO:0000256" key="4">
    <source>
        <dbReference type="ARBA" id="ARBA00035092"/>
    </source>
</evidence>
<dbReference type="SUPFAM" id="SSF55909">
    <property type="entry name" value="Pentein"/>
    <property type="match status" value="1"/>
</dbReference>
<comment type="catalytic activity">
    <reaction evidence="4">
        <text>4-aminobutanoate + L-arginine = 4-guanidinobutanoate + L-ornithine</text>
        <dbReference type="Rhea" id="RHEA:75939"/>
        <dbReference type="ChEBI" id="CHEBI:32682"/>
        <dbReference type="ChEBI" id="CHEBI:46911"/>
        <dbReference type="ChEBI" id="CHEBI:57486"/>
        <dbReference type="ChEBI" id="CHEBI:59888"/>
    </reaction>
    <physiologicalReaction direction="left-to-right" evidence="4">
        <dbReference type="Rhea" id="RHEA:75940"/>
    </physiologicalReaction>
</comment>
<dbReference type="GO" id="GO:0005743">
    <property type="term" value="C:mitochondrial inner membrane"/>
    <property type="evidence" value="ECO:0007669"/>
    <property type="project" value="UniProtKB-SubCell"/>
</dbReference>
<proteinExistence type="inferred from homology"/>
<evidence type="ECO:0000256" key="2">
    <source>
        <dbReference type="ARBA" id="ARBA00006943"/>
    </source>
</evidence>
<evidence type="ECO:0000256" key="3">
    <source>
        <dbReference type="ARBA" id="ARBA00022679"/>
    </source>
</evidence>
<dbReference type="InterPro" id="IPR033195">
    <property type="entry name" value="AmidinoTrfase"/>
</dbReference>
<evidence type="ECO:0000256" key="5">
    <source>
        <dbReference type="ARBA" id="ARBA00035094"/>
    </source>
</evidence>
<dbReference type="Ensembl" id="ENSCHIT00010012278.1">
    <property type="protein sequence ID" value="ENSCHIP00010008712.1"/>
    <property type="gene ID" value="ENSCHIG00010006454.1"/>
</dbReference>
<reference evidence="10" key="2">
    <citation type="submission" date="2025-08" db="UniProtKB">
        <authorList>
            <consortium name="Ensembl"/>
        </authorList>
    </citation>
    <scope>IDENTIFICATION</scope>
</reference>
<evidence type="ECO:0000256" key="7">
    <source>
        <dbReference type="ARBA" id="ARBA00047286"/>
    </source>
</evidence>
<evidence type="ECO:0000256" key="1">
    <source>
        <dbReference type="ARBA" id="ARBA00004858"/>
    </source>
</evidence>
<dbReference type="Gene3D" id="3.75.10.10">
    <property type="entry name" value="L-arginine/glycine Amidinotransferase, Chain A"/>
    <property type="match status" value="1"/>
</dbReference>
<dbReference type="GO" id="GO:0005758">
    <property type="term" value="C:mitochondrial intermembrane space"/>
    <property type="evidence" value="ECO:0007669"/>
    <property type="project" value="TreeGrafter"/>
</dbReference>
<dbReference type="PANTHER" id="PTHR10488">
    <property type="entry name" value="GLYCINE AMIDINOTRANSFERASE, MITOCHONDRIAL"/>
    <property type="match status" value="1"/>
</dbReference>
<accession>A0A8C2NQN5</accession>
<dbReference type="UniPathway" id="UPA00104">
    <property type="reaction ID" value="UER00579"/>
</dbReference>
<comment type="pathway">
    <text evidence="1 9">Amine and polyamine biosynthesis; creatine biosynthesis; creatine from L-arginine and glycine: step 1/2.</text>
</comment>
<comment type="subunit">
    <text evidence="9">Homodimer.</text>
</comment>
<comment type="similarity">
    <text evidence="2 9">Belongs to the amidinotransferase family.</text>
</comment>
<organism evidence="10">
    <name type="scientific">Capra hircus</name>
    <name type="common">Goat</name>
    <dbReference type="NCBI Taxonomy" id="9925"/>
    <lineage>
        <taxon>Eukaryota</taxon>
        <taxon>Metazoa</taxon>
        <taxon>Chordata</taxon>
        <taxon>Craniata</taxon>
        <taxon>Vertebrata</taxon>
        <taxon>Euteleostomi</taxon>
        <taxon>Mammalia</taxon>
        <taxon>Eutheria</taxon>
        <taxon>Laurasiatheria</taxon>
        <taxon>Artiodactyla</taxon>
        <taxon>Ruminantia</taxon>
        <taxon>Pecora</taxon>
        <taxon>Bovidae</taxon>
        <taxon>Caprinae</taxon>
        <taxon>Capra</taxon>
    </lineage>
</organism>
<keyword evidence="9" id="KW-0496">Mitochondrion</keyword>
<comment type="subcellular location">
    <subcellularLocation>
        <location evidence="9">Mitochondrion inner membrane</location>
    </subcellularLocation>
</comment>
<dbReference type="GO" id="GO:0006601">
    <property type="term" value="P:creatine biosynthetic process"/>
    <property type="evidence" value="ECO:0007669"/>
    <property type="project" value="UniProtKB-UniRule"/>
</dbReference>
<comment type="function">
    <text evidence="6 9">Transamidinase that catalyzes the transfer of the amidino group of L-arginine onto the amino moiety of acceptor metabolites such as glycine, beta-alanine, gamma-aminobutyric acid (GABA) and taurine yielding the corresponding guanidine derivatives. Catalyzes the rate-limiting step of creatine biosynthesis, namely the transfer of the amidino group from L-arginine to glycine to generate guanidinoacetate, which is then methylated by GAMT to form creatine. Provides creatine as a source for ATP generation in tissues with high energy demands, in particular skeletal muscle, heart and brain.</text>
</comment>
<keyword evidence="9" id="KW-0472">Membrane</keyword>
<name>A0A8C2NQN5_CAPHI</name>
<dbReference type="GO" id="GO:0015068">
    <property type="term" value="F:glycine amidinotransferase activity"/>
    <property type="evidence" value="ECO:0007669"/>
    <property type="project" value="UniProtKB-UniRule"/>
</dbReference>
<reference evidence="10" key="1">
    <citation type="submission" date="2019-03" db="EMBL/GenBank/DDBJ databases">
        <title>Genome sequencing and reference-guided assembly of Black Bengal Goat (Capra hircus).</title>
        <authorList>
            <person name="Siddiki A.Z."/>
            <person name="Baten A."/>
            <person name="Billah M."/>
            <person name="Alam M.A.U."/>
            <person name="Shawrob K.S.M."/>
            <person name="Saha S."/>
            <person name="Chowdhury M."/>
            <person name="Rahman A.H."/>
            <person name="Stear M."/>
            <person name="Miah G."/>
            <person name="Das G.B."/>
            <person name="Hossain M.M."/>
            <person name="Kumkum M."/>
            <person name="Islam M.S."/>
            <person name="Mollah A.M."/>
            <person name="Ahsan A."/>
            <person name="Tusar F."/>
            <person name="Khan M.K.I."/>
        </authorList>
    </citation>
    <scope>NUCLEOTIDE SEQUENCE [LARGE SCALE GENOMIC DNA]</scope>
</reference>
<keyword evidence="3 9" id="KW-0808">Transferase</keyword>
<dbReference type="AlphaFoldDB" id="A0A8C2NQN5"/>
<comment type="catalytic activity">
    <reaction evidence="8">
        <text>L-arginine + glycine = guanidinoacetate + L-ornithine</text>
        <dbReference type="Rhea" id="RHEA:13201"/>
        <dbReference type="ChEBI" id="CHEBI:32682"/>
        <dbReference type="ChEBI" id="CHEBI:46911"/>
        <dbReference type="ChEBI" id="CHEBI:57305"/>
        <dbReference type="ChEBI" id="CHEBI:57742"/>
        <dbReference type="EC" id="2.1.4.1"/>
    </reaction>
    <physiologicalReaction direction="left-to-right" evidence="8">
        <dbReference type="Rhea" id="RHEA:13202"/>
    </physiologicalReaction>
</comment>
<protein>
    <recommendedName>
        <fullName evidence="9">Glycine amidinotransferase</fullName>
        <ecNumber evidence="9">2.1.4.1</ecNumber>
    </recommendedName>
    <alternativeName>
        <fullName evidence="9">L-arginine:glycine amidinotransferase</fullName>
    </alternativeName>
</protein>
<dbReference type="EC" id="2.1.4.1" evidence="9"/>
<evidence type="ECO:0000256" key="8">
    <source>
        <dbReference type="ARBA" id="ARBA00048511"/>
    </source>
</evidence>
<comment type="catalytic activity">
    <reaction evidence="7">
        <text>taurine + L-arginine = taurocyamine + L-ornithine</text>
        <dbReference type="Rhea" id="RHEA:75947"/>
        <dbReference type="ChEBI" id="CHEBI:32682"/>
        <dbReference type="ChEBI" id="CHEBI:46911"/>
        <dbReference type="ChEBI" id="CHEBI:58064"/>
        <dbReference type="ChEBI" id="CHEBI:507393"/>
    </reaction>
    <physiologicalReaction direction="left-to-right" evidence="7">
        <dbReference type="Rhea" id="RHEA:75948"/>
    </physiologicalReaction>
</comment>
<evidence type="ECO:0000313" key="10">
    <source>
        <dbReference type="Ensembl" id="ENSCHIP00010008712.1"/>
    </source>
</evidence>
<sequence length="146" mass="15784">MLRVRCLRGGSRGAEALHYIGSRLGRTVTGWVQRTFQSTQAATASSRNSCAADDKATDPLPKDCPVSSFNEWDPLEEVIVGRAENACVPPFTVEVKVKQGFPMSAWVHCLLSGFCAHSSGNAFSLAYSGPPESSGQCYLTWHLCSI</sequence>
<evidence type="ECO:0000256" key="9">
    <source>
        <dbReference type="RuleBase" id="RU367092"/>
    </source>
</evidence>